<comment type="caution">
    <text evidence="1">The sequence shown here is derived from an EMBL/GenBank/DDBJ whole genome shotgun (WGS) entry which is preliminary data.</text>
</comment>
<keyword evidence="2" id="KW-1185">Reference proteome</keyword>
<dbReference type="EMBL" id="JBHSAO010000001">
    <property type="protein sequence ID" value="MFC4023059.1"/>
    <property type="molecule type" value="Genomic_DNA"/>
</dbReference>
<dbReference type="Pfam" id="PF10747">
    <property type="entry name" value="SirA"/>
    <property type="match status" value="1"/>
</dbReference>
<dbReference type="InterPro" id="IPR038449">
    <property type="entry name" value="SirA_sf"/>
</dbReference>
<sequence>MNEYSIYWIEEEVAKSYFHKSDILLRFLKEYEAEPSRSDLKSQYLYITRQVQYQEIISHLNNHAPKNITVHSVGQIIYIKRKGQSILVQIENGLLNFRCRNLQEAVMLLFPIIRDFYPYLFVKGKNVPNYGWISPITQKNSDRVRQVLYSYR</sequence>
<evidence type="ECO:0000313" key="1">
    <source>
        <dbReference type="EMBL" id="MFC4023059.1"/>
    </source>
</evidence>
<dbReference type="InterPro" id="IPR019683">
    <property type="entry name" value="SirA"/>
</dbReference>
<dbReference type="Gene3D" id="3.30.310.250">
    <property type="entry name" value="Sporulation inhibitor of replication protein SirA"/>
    <property type="match status" value="1"/>
</dbReference>
<dbReference type="Proteomes" id="UP001595772">
    <property type="component" value="Unassembled WGS sequence"/>
</dbReference>
<proteinExistence type="predicted"/>
<accession>A0ABV8GT49</accession>
<evidence type="ECO:0000313" key="2">
    <source>
        <dbReference type="Proteomes" id="UP001595772"/>
    </source>
</evidence>
<gene>
    <name evidence="1" type="primary">sirA</name>
    <name evidence="1" type="ORF">ACFOUV_04415</name>
</gene>
<protein>
    <submittedName>
        <fullName evidence="1">Sporulation inhibitor of replication protein SirA</fullName>
    </submittedName>
</protein>
<reference evidence="2" key="1">
    <citation type="journal article" date="2019" name="Int. J. Syst. Evol. Microbiol.">
        <title>The Global Catalogue of Microorganisms (GCM) 10K type strain sequencing project: providing services to taxonomists for standard genome sequencing and annotation.</title>
        <authorList>
            <consortium name="The Broad Institute Genomics Platform"/>
            <consortium name="The Broad Institute Genome Sequencing Center for Infectious Disease"/>
            <person name="Wu L."/>
            <person name="Ma J."/>
        </authorList>
    </citation>
    <scope>NUCLEOTIDE SEQUENCE [LARGE SCALE GENOMIC DNA]</scope>
    <source>
        <strain evidence="2">IBRC-M 10703</strain>
    </source>
</reference>
<name>A0ABV8GT49_9BACI</name>
<organism evidence="1 2">
    <name type="scientific">Oceanobacillus longus</name>
    <dbReference type="NCBI Taxonomy" id="930120"/>
    <lineage>
        <taxon>Bacteria</taxon>
        <taxon>Bacillati</taxon>
        <taxon>Bacillota</taxon>
        <taxon>Bacilli</taxon>
        <taxon>Bacillales</taxon>
        <taxon>Bacillaceae</taxon>
        <taxon>Oceanobacillus</taxon>
    </lineage>
</organism>
<dbReference type="RefSeq" id="WP_379495542.1">
    <property type="nucleotide sequence ID" value="NZ_JBHSAO010000001.1"/>
</dbReference>